<dbReference type="OrthoDB" id="426386at2759"/>
<dbReference type="EMBL" id="KB007904">
    <property type="protein sequence ID" value="ELR21402.1"/>
    <property type="molecule type" value="Genomic_DNA"/>
</dbReference>
<feature type="region of interest" description="Disordered" evidence="1">
    <location>
        <begin position="122"/>
        <end position="159"/>
    </location>
</feature>
<dbReference type="AlphaFoldDB" id="L8H828"/>
<dbReference type="VEuPathDB" id="AmoebaDB:ACA1_183360"/>
<reference evidence="3 4" key="1">
    <citation type="journal article" date="2013" name="Genome Biol.">
        <title>Genome of Acanthamoeba castellanii highlights extensive lateral gene transfer and early evolution of tyrosine kinase signaling.</title>
        <authorList>
            <person name="Clarke M."/>
            <person name="Lohan A.J."/>
            <person name="Liu B."/>
            <person name="Lagkouvardos I."/>
            <person name="Roy S."/>
            <person name="Zafar N."/>
            <person name="Bertelli C."/>
            <person name="Schilde C."/>
            <person name="Kianianmomeni A."/>
            <person name="Burglin T.R."/>
            <person name="Frech C."/>
            <person name="Turcotte B."/>
            <person name="Kopec K.O."/>
            <person name="Synnott J.M."/>
            <person name="Choo C."/>
            <person name="Paponov I."/>
            <person name="Finkler A."/>
            <person name="Soon Heng Tan C."/>
            <person name="Hutchins A.P."/>
            <person name="Weinmeier T."/>
            <person name="Rattei T."/>
            <person name="Chu J.S."/>
            <person name="Gimenez G."/>
            <person name="Irimia M."/>
            <person name="Rigden D.J."/>
            <person name="Fitzpatrick D.A."/>
            <person name="Lorenzo-Morales J."/>
            <person name="Bateman A."/>
            <person name="Chiu C.H."/>
            <person name="Tang P."/>
            <person name="Hegemann P."/>
            <person name="Fromm H."/>
            <person name="Raoult D."/>
            <person name="Greub G."/>
            <person name="Miranda-Saavedra D."/>
            <person name="Chen N."/>
            <person name="Nash P."/>
            <person name="Ginger M.L."/>
            <person name="Horn M."/>
            <person name="Schaap P."/>
            <person name="Caler L."/>
            <person name="Loftus B."/>
        </authorList>
    </citation>
    <scope>NUCLEOTIDE SEQUENCE [LARGE SCALE GENOMIC DNA]</scope>
    <source>
        <strain evidence="3 4">Neff</strain>
    </source>
</reference>
<feature type="region of interest" description="Disordered" evidence="1">
    <location>
        <begin position="270"/>
        <end position="297"/>
    </location>
</feature>
<dbReference type="PANTHER" id="PTHR21377">
    <property type="entry name" value="PROTEIN FAM210B, MITOCHONDRIAL"/>
    <property type="match status" value="1"/>
</dbReference>
<feature type="domain" description="DUF1279" evidence="2">
    <location>
        <begin position="168"/>
        <end position="257"/>
    </location>
</feature>
<dbReference type="PANTHER" id="PTHR21377:SF18">
    <property type="entry name" value="DUF1279 DOMAIN-CONTAINING PROTEIN"/>
    <property type="match status" value="1"/>
</dbReference>
<proteinExistence type="predicted"/>
<dbReference type="GeneID" id="14922294"/>
<dbReference type="GO" id="GO:0005739">
    <property type="term" value="C:mitochondrion"/>
    <property type="evidence" value="ECO:0007669"/>
    <property type="project" value="TreeGrafter"/>
</dbReference>
<dbReference type="InterPro" id="IPR009688">
    <property type="entry name" value="FAM210A/B-like_dom"/>
</dbReference>
<dbReference type="InterPro" id="IPR045866">
    <property type="entry name" value="FAM210A/B-like"/>
</dbReference>
<dbReference type="RefSeq" id="XP_004345946.1">
    <property type="nucleotide sequence ID" value="XM_004345896.1"/>
</dbReference>
<protein>
    <recommendedName>
        <fullName evidence="2">DUF1279 domain-containing protein</fullName>
    </recommendedName>
</protein>
<dbReference type="OMA" id="GNFALAW"/>
<evidence type="ECO:0000313" key="3">
    <source>
        <dbReference type="EMBL" id="ELR21402.1"/>
    </source>
</evidence>
<evidence type="ECO:0000313" key="4">
    <source>
        <dbReference type="Proteomes" id="UP000011083"/>
    </source>
</evidence>
<dbReference type="KEGG" id="acan:ACA1_183360"/>
<organism evidence="3 4">
    <name type="scientific">Acanthamoeba castellanii (strain ATCC 30010 / Neff)</name>
    <dbReference type="NCBI Taxonomy" id="1257118"/>
    <lineage>
        <taxon>Eukaryota</taxon>
        <taxon>Amoebozoa</taxon>
        <taxon>Discosea</taxon>
        <taxon>Longamoebia</taxon>
        <taxon>Centramoebida</taxon>
        <taxon>Acanthamoebidae</taxon>
        <taxon>Acanthamoeba</taxon>
    </lineage>
</organism>
<dbReference type="Pfam" id="PF06916">
    <property type="entry name" value="FAM210A-B_dom"/>
    <property type="match status" value="1"/>
</dbReference>
<feature type="compositionally biased region" description="Low complexity" evidence="1">
    <location>
        <begin position="16"/>
        <end position="48"/>
    </location>
</feature>
<sequence length="297" mass="31239">MRRSSSAFTSWGGGAIRSAASSSFSSATLASSSGSRFISSTSSPSSLSTLLKAQRSSASPSSSLLNRSLATRPSMGGRLPFASAEANPSAARTGSIYGSVNATSLLAPLSVAATRVAGLATSSSKVESEEADEPSSRSRPSATASPPPDAQAALPSSAEAEAKPKLGKIRTFLKKYGAVGVVTYFGLYGATLASFYGAYSSGLLFAGDVVGLIEFLHLGDFFDESLLTPKVGNFALAWVSTKFTEPLRFAITLGITPSISRWWTGHHQHKLEAKREREEQQQKKEEEEENANSSTKH</sequence>
<name>L8H828_ACACF</name>
<feature type="compositionally biased region" description="Basic and acidic residues" evidence="1">
    <location>
        <begin position="270"/>
        <end position="285"/>
    </location>
</feature>
<feature type="region of interest" description="Disordered" evidence="1">
    <location>
        <begin position="1"/>
        <end position="70"/>
    </location>
</feature>
<dbReference type="Proteomes" id="UP000011083">
    <property type="component" value="Unassembled WGS sequence"/>
</dbReference>
<gene>
    <name evidence="3" type="ORF">ACA1_183360</name>
</gene>
<accession>L8H828</accession>
<evidence type="ECO:0000259" key="2">
    <source>
        <dbReference type="Pfam" id="PF06916"/>
    </source>
</evidence>
<keyword evidence="4" id="KW-1185">Reference proteome</keyword>
<feature type="compositionally biased region" description="Low complexity" evidence="1">
    <location>
        <begin position="55"/>
        <end position="70"/>
    </location>
</feature>
<evidence type="ECO:0000256" key="1">
    <source>
        <dbReference type="SAM" id="MobiDB-lite"/>
    </source>
</evidence>